<comment type="caution">
    <text evidence="1">The sequence shown here is derived from an EMBL/GenBank/DDBJ whole genome shotgun (WGS) entry which is preliminary data.</text>
</comment>
<sequence>MCSLFPCPLSPTNVEVRMPTTTEALHIPITIHKPNLDFEARQVSVFKEVIENFEVKCCDEHDMERQKIVEKAKRALQSMQNLWAVDEAEEIRKLREFAQSKGLTFEDVAKLKTNINYHKCSYQLAMWCQKLSQIQQNYQASHSERLLTMKMPPGSHEISQLHFQINYRLAIMAYVVISNVPNARFRRMNPFQVICGAQLLIRARVLPEPASYHLMAMFIEGSVRDANSLLLNQPV</sequence>
<organism evidence="1 2">
    <name type="scientific">Caenorhabditis nigoni</name>
    <dbReference type="NCBI Taxonomy" id="1611254"/>
    <lineage>
        <taxon>Eukaryota</taxon>
        <taxon>Metazoa</taxon>
        <taxon>Ecdysozoa</taxon>
        <taxon>Nematoda</taxon>
        <taxon>Chromadorea</taxon>
        <taxon>Rhabditida</taxon>
        <taxon>Rhabditina</taxon>
        <taxon>Rhabditomorpha</taxon>
        <taxon>Rhabditoidea</taxon>
        <taxon>Rhabditidae</taxon>
        <taxon>Peloderinae</taxon>
        <taxon>Caenorhabditis</taxon>
    </lineage>
</organism>
<name>A0A2G5SWU7_9PELO</name>
<protein>
    <submittedName>
        <fullName evidence="1">Uncharacterized protein</fullName>
    </submittedName>
</protein>
<gene>
    <name evidence="1" type="primary">Cni-T14G8.4</name>
    <name evidence="1" type="synonym">Cnig_chr_X.g25006</name>
    <name evidence="1" type="ORF">B9Z55_025006</name>
</gene>
<proteinExistence type="predicted"/>
<dbReference type="AlphaFoldDB" id="A0A2G5SWU7"/>
<evidence type="ECO:0000313" key="1">
    <source>
        <dbReference type="EMBL" id="PIC19462.1"/>
    </source>
</evidence>
<evidence type="ECO:0000313" key="2">
    <source>
        <dbReference type="Proteomes" id="UP000230233"/>
    </source>
</evidence>
<dbReference type="OrthoDB" id="5789013at2759"/>
<reference evidence="2" key="1">
    <citation type="submission" date="2017-10" db="EMBL/GenBank/DDBJ databases">
        <title>Rapid genome shrinkage in a self-fertile nematode reveals novel sperm competition proteins.</title>
        <authorList>
            <person name="Yin D."/>
            <person name="Schwarz E.M."/>
            <person name="Thomas C.G."/>
            <person name="Felde R.L."/>
            <person name="Korf I.F."/>
            <person name="Cutter A.D."/>
            <person name="Schartner C.M."/>
            <person name="Ralston E.J."/>
            <person name="Meyer B.J."/>
            <person name="Haag E.S."/>
        </authorList>
    </citation>
    <scope>NUCLEOTIDE SEQUENCE [LARGE SCALE GENOMIC DNA]</scope>
    <source>
        <strain evidence="2">JU1422</strain>
    </source>
</reference>
<accession>A0A2G5SWU7</accession>
<dbReference type="EMBL" id="PDUG01000006">
    <property type="protein sequence ID" value="PIC19462.1"/>
    <property type="molecule type" value="Genomic_DNA"/>
</dbReference>
<keyword evidence="2" id="KW-1185">Reference proteome</keyword>
<dbReference type="Proteomes" id="UP000230233">
    <property type="component" value="Chromosome X"/>
</dbReference>